<evidence type="ECO:0000256" key="2">
    <source>
        <dbReference type="ARBA" id="ARBA00012726"/>
    </source>
</evidence>
<dbReference type="PANTHER" id="PTHR43749">
    <property type="entry name" value="RNA-SPLICING LIGASE RTCB"/>
    <property type="match status" value="1"/>
</dbReference>
<keyword evidence="6" id="KW-0342">GTP-binding</keyword>
<keyword evidence="4" id="KW-0479">Metal-binding</keyword>
<reference evidence="9" key="1">
    <citation type="submission" date="2020-01" db="EMBL/GenBank/DDBJ databases">
        <title>Comparative genomic and phylogenetic analyses of the P100virus genus of Listeria bacteriophages and report of two new members.</title>
        <authorList>
            <person name="Blanco Fernandez M.D."/>
            <person name="Barrios M.E."/>
            <person name="Mbayed V.A."/>
            <person name="Klumpp J."/>
        </authorList>
    </citation>
    <scope>NUCLEOTIDE SEQUENCE</scope>
</reference>
<dbReference type="EMBL" id="MN939540">
    <property type="protein sequence ID" value="QIG60990.1"/>
    <property type="molecule type" value="Genomic_DNA"/>
</dbReference>
<evidence type="ECO:0000256" key="3">
    <source>
        <dbReference type="ARBA" id="ARBA00022598"/>
    </source>
</evidence>
<dbReference type="GO" id="GO:0006281">
    <property type="term" value="P:DNA repair"/>
    <property type="evidence" value="ECO:0007669"/>
    <property type="project" value="TreeGrafter"/>
</dbReference>
<dbReference type="GO" id="GO:0030145">
    <property type="term" value="F:manganese ion binding"/>
    <property type="evidence" value="ECO:0007669"/>
    <property type="project" value="TreeGrafter"/>
</dbReference>
<dbReference type="Pfam" id="PF01139">
    <property type="entry name" value="RtcB"/>
    <property type="match status" value="1"/>
</dbReference>
<evidence type="ECO:0000256" key="4">
    <source>
        <dbReference type="ARBA" id="ARBA00022723"/>
    </source>
</evidence>
<proteinExistence type="predicted"/>
<evidence type="ECO:0000256" key="8">
    <source>
        <dbReference type="ARBA" id="ARBA00047746"/>
    </source>
</evidence>
<dbReference type="InterPro" id="IPR052915">
    <property type="entry name" value="RtcB-like"/>
</dbReference>
<dbReference type="InterPro" id="IPR001233">
    <property type="entry name" value="RtcB"/>
</dbReference>
<comment type="catalytic activity">
    <reaction evidence="8">
        <text>a 3'-end 3'-phospho-ribonucleotide-RNA + a 5'-end dephospho-ribonucleoside-RNA + GTP = a ribonucleotidyl-ribonucleotide-RNA + GMP + diphosphate</text>
        <dbReference type="Rhea" id="RHEA:68076"/>
        <dbReference type="Rhea" id="RHEA-COMP:10463"/>
        <dbReference type="Rhea" id="RHEA-COMP:13936"/>
        <dbReference type="Rhea" id="RHEA-COMP:17355"/>
        <dbReference type="ChEBI" id="CHEBI:33019"/>
        <dbReference type="ChEBI" id="CHEBI:37565"/>
        <dbReference type="ChEBI" id="CHEBI:58115"/>
        <dbReference type="ChEBI" id="CHEBI:83062"/>
        <dbReference type="ChEBI" id="CHEBI:138284"/>
        <dbReference type="ChEBI" id="CHEBI:173118"/>
        <dbReference type="EC" id="6.5.1.8"/>
    </reaction>
</comment>
<dbReference type="GO" id="GO:0003909">
    <property type="term" value="F:DNA ligase activity"/>
    <property type="evidence" value="ECO:0007669"/>
    <property type="project" value="TreeGrafter"/>
</dbReference>
<evidence type="ECO:0000256" key="7">
    <source>
        <dbReference type="ARBA" id="ARBA00023211"/>
    </source>
</evidence>
<comment type="cofactor">
    <cofactor evidence="1">
        <name>Mn(2+)</name>
        <dbReference type="ChEBI" id="CHEBI:29035"/>
    </cofactor>
</comment>
<evidence type="ECO:0000313" key="9">
    <source>
        <dbReference type="EMBL" id="QIG60990.1"/>
    </source>
</evidence>
<dbReference type="GO" id="GO:0006396">
    <property type="term" value="P:RNA processing"/>
    <property type="evidence" value="ECO:0007669"/>
    <property type="project" value="InterPro"/>
</dbReference>
<evidence type="ECO:0000313" key="10">
    <source>
        <dbReference type="Proteomes" id="UP000609966"/>
    </source>
</evidence>
<dbReference type="GO" id="GO:0005525">
    <property type="term" value="F:GTP binding"/>
    <property type="evidence" value="ECO:0007669"/>
    <property type="project" value="UniProtKB-KW"/>
</dbReference>
<keyword evidence="7" id="KW-0464">Manganese</keyword>
<keyword evidence="3 9" id="KW-0436">Ligase</keyword>
<name>A0A858EAA7_9CAUD</name>
<accession>A0A858EAA7</accession>
<dbReference type="GO" id="GO:0042245">
    <property type="term" value="P:RNA repair"/>
    <property type="evidence" value="ECO:0007669"/>
    <property type="project" value="TreeGrafter"/>
</dbReference>
<dbReference type="SUPFAM" id="SSF103365">
    <property type="entry name" value="Hypothetical protein PH1602"/>
    <property type="match status" value="1"/>
</dbReference>
<sequence>MEGHTCSSFFNLVLTYKLTYGIMVFSKKYNKRSVSRMIELLGRYNTAKVFTNEVEETAVGQVIELLSQEFIKGERVRFMPDIHAGKGCVVGTTMTYTNKVVPNLIGVDIGCGIRVTELDLEVNNTTLEKLDSVIKEFVPSGNSVRGVALNQEKVSKSLKNLTIYGNLKEEVKNRIALSEGTLGGGNHYIELGAYDGRIFLMTHTGSRNLGVQVAKTHQELAVKYCSNTEKPQELIRALKEQGREKDIQEELLRLKLSTAPFNKDLAYLDGKLVEDYLNDMAIAQKFAEDNRKAIHKVIMSKMGWENLVVSEFDSIHNYIDIPNKVIRKGATDASKGKQLVIPLNMRDGSIIATGKGNEDWNNSAPHGAGRVLSRSKAKETLEMEDFKNTMKDVWSSSVLESTLDEAPFAYKKKESIIENITDTVDIDFIVKPIYNFKAH</sequence>
<keyword evidence="5" id="KW-0547">Nucleotide-binding</keyword>
<dbReference type="InterPro" id="IPR036025">
    <property type="entry name" value="RtcB-like_sf"/>
</dbReference>
<dbReference type="Gene3D" id="3.90.1860.10">
    <property type="entry name" value="tRNA-splicing ligase RtcB"/>
    <property type="match status" value="1"/>
</dbReference>
<protein>
    <recommendedName>
        <fullName evidence="2">3'-phosphate/5'-hydroxy nucleic acid ligase</fullName>
        <ecNumber evidence="2">6.5.1.8</ecNumber>
    </recommendedName>
</protein>
<evidence type="ECO:0000256" key="6">
    <source>
        <dbReference type="ARBA" id="ARBA00023134"/>
    </source>
</evidence>
<dbReference type="EC" id="6.5.1.8" evidence="2"/>
<evidence type="ECO:0000256" key="5">
    <source>
        <dbReference type="ARBA" id="ARBA00022741"/>
    </source>
</evidence>
<organism evidence="9 10">
    <name type="scientific">Listeria phage vB_Liva_VAfA18</name>
    <dbReference type="NCBI Taxonomy" id="2712945"/>
    <lineage>
        <taxon>Viruses</taxon>
        <taxon>Duplodnaviria</taxon>
        <taxon>Heunggongvirae</taxon>
        <taxon>Uroviricota</taxon>
        <taxon>Caudoviricetes</taxon>
        <taxon>Herelleviridae</taxon>
        <taxon>Jasinskavirinae</taxon>
        <taxon>Pecentumvirus</taxon>
        <taxon>Pecentumvirus list36</taxon>
    </lineage>
</organism>
<dbReference type="PANTHER" id="PTHR43749:SF2">
    <property type="entry name" value="RNA-SPLICING LIGASE RTCB"/>
    <property type="match status" value="1"/>
</dbReference>
<dbReference type="Proteomes" id="UP000609966">
    <property type="component" value="Segment"/>
</dbReference>
<dbReference type="GO" id="GO:0170057">
    <property type="term" value="F:RNA ligase (GTP) activity"/>
    <property type="evidence" value="ECO:0007669"/>
    <property type="project" value="UniProtKB-EC"/>
</dbReference>
<evidence type="ECO:0000256" key="1">
    <source>
        <dbReference type="ARBA" id="ARBA00001936"/>
    </source>
</evidence>
<gene>
    <name evidence="9" type="ORF">vBLivaVAfA18_066</name>
</gene>